<dbReference type="AlphaFoldDB" id="A0A7X2P9G4"/>
<keyword evidence="2" id="KW-1185">Reference proteome</keyword>
<organism evidence="1 2">
    <name type="scientific">Bilifractor porci</name>
    <dbReference type="NCBI Taxonomy" id="2606636"/>
    <lineage>
        <taxon>Bacteria</taxon>
        <taxon>Bacillati</taxon>
        <taxon>Bacillota</taxon>
        <taxon>Clostridia</taxon>
        <taxon>Lachnospirales</taxon>
        <taxon>Lachnospiraceae</taxon>
        <taxon>Bilifractor</taxon>
    </lineage>
</organism>
<evidence type="ECO:0000313" key="1">
    <source>
        <dbReference type="EMBL" id="MST82680.1"/>
    </source>
</evidence>
<reference evidence="1 2" key="1">
    <citation type="submission" date="2019-08" db="EMBL/GenBank/DDBJ databases">
        <title>In-depth cultivation of the pig gut microbiome towards novel bacterial diversity and tailored functional studies.</title>
        <authorList>
            <person name="Wylensek D."/>
            <person name="Hitch T.C.A."/>
            <person name="Clavel T."/>
        </authorList>
    </citation>
    <scope>NUCLEOTIDE SEQUENCE [LARGE SCALE GENOMIC DNA]</scope>
    <source>
        <strain evidence="1 2">Oil+RF-744-WCA-WT-13</strain>
    </source>
</reference>
<dbReference type="RefSeq" id="WP_154458596.1">
    <property type="nucleotide sequence ID" value="NZ_VUMV01000008.1"/>
</dbReference>
<comment type="caution">
    <text evidence="1">The sequence shown here is derived from an EMBL/GenBank/DDBJ whole genome shotgun (WGS) entry which is preliminary data.</text>
</comment>
<gene>
    <name evidence="1" type="ORF">FYJ60_10160</name>
</gene>
<dbReference type="EMBL" id="VUMV01000008">
    <property type="protein sequence ID" value="MST82680.1"/>
    <property type="molecule type" value="Genomic_DNA"/>
</dbReference>
<dbReference type="Pfam" id="PF13780">
    <property type="entry name" value="DUF4176"/>
    <property type="match status" value="1"/>
</dbReference>
<name>A0A7X2P9G4_9FIRM</name>
<sequence length="101" mass="11394">MYKNLLPIGSVVLLKGGKQRVMITGRVLTRAGDPIVYDYAGCRFPQGIGADNTLFFNRDLVDRVFFLGLQDEEELAYEKYLAGIDHVEMKDGRLVPVMINK</sequence>
<dbReference type="InterPro" id="IPR025233">
    <property type="entry name" value="DUF4176"/>
</dbReference>
<accession>A0A7X2P9G4</accession>
<evidence type="ECO:0000313" key="2">
    <source>
        <dbReference type="Proteomes" id="UP000466864"/>
    </source>
</evidence>
<dbReference type="Proteomes" id="UP000466864">
    <property type="component" value="Unassembled WGS sequence"/>
</dbReference>
<protein>
    <submittedName>
        <fullName evidence="1">DUF4176 domain-containing protein</fullName>
    </submittedName>
</protein>
<proteinExistence type="predicted"/>